<dbReference type="InterPro" id="IPR014601">
    <property type="entry name" value="Trans_reg_MarR_HTH"/>
</dbReference>
<dbReference type="InterPro" id="IPR036388">
    <property type="entry name" value="WH-like_DNA-bd_sf"/>
</dbReference>
<dbReference type="Gene3D" id="1.10.10.10">
    <property type="entry name" value="Winged helix-like DNA-binding domain superfamily/Winged helix DNA-binding domain"/>
    <property type="match status" value="1"/>
</dbReference>
<evidence type="ECO:0000259" key="2">
    <source>
        <dbReference type="Pfam" id="PF13463"/>
    </source>
</evidence>
<proteinExistence type="predicted"/>
<organism evidence="3 4">
    <name type="scientific">Novispirillum itersonii</name>
    <name type="common">Aquaspirillum itersonii</name>
    <dbReference type="NCBI Taxonomy" id="189"/>
    <lineage>
        <taxon>Bacteria</taxon>
        <taxon>Pseudomonadati</taxon>
        <taxon>Pseudomonadota</taxon>
        <taxon>Alphaproteobacteria</taxon>
        <taxon>Rhodospirillales</taxon>
        <taxon>Novispirillaceae</taxon>
        <taxon>Novispirillum</taxon>
    </lineage>
</organism>
<gene>
    <name evidence="3" type="ORF">FHS48_000992</name>
</gene>
<name>A0A7W9ZDX2_NOVIT</name>
<dbReference type="AlphaFoldDB" id="A0A7W9ZDX2"/>
<comment type="caution">
    <text evidence="3">The sequence shown here is derived from an EMBL/GenBank/DDBJ whole genome shotgun (WGS) entry which is preliminary data.</text>
</comment>
<protein>
    <submittedName>
        <fullName evidence="3">Putative MarR family transcription regulator</fullName>
    </submittedName>
</protein>
<dbReference type="Proteomes" id="UP000544872">
    <property type="component" value="Unassembled WGS sequence"/>
</dbReference>
<dbReference type="SUPFAM" id="SSF46785">
    <property type="entry name" value="Winged helix' DNA-binding domain"/>
    <property type="match status" value="1"/>
</dbReference>
<sequence>MTGTADTPDPKPEAKPARKPRASAKSKATAEGDAARPRRKLLDEVARIASAMPATMIVSSEHLASDEAWQLSEYEYGLIVAFNAFSRWMTRCKAAVGYPDFSPLDVLVLHNVNHRKRAKRLADICFVLNIEDQHTVNYSMKKLLKAELVEGERKGKERFYRTTEKGQQVCKAYRDLRERCLVEAIRSLESDGEDLRRMATMLRGLSGFYDQAARSVSSV</sequence>
<dbReference type="EMBL" id="JACIIX010000002">
    <property type="protein sequence ID" value="MBB6209590.1"/>
    <property type="molecule type" value="Genomic_DNA"/>
</dbReference>
<dbReference type="RefSeq" id="WP_311769081.1">
    <property type="nucleotide sequence ID" value="NZ_JACIIX010000002.1"/>
</dbReference>
<evidence type="ECO:0000313" key="4">
    <source>
        <dbReference type="Proteomes" id="UP000544872"/>
    </source>
</evidence>
<dbReference type="Pfam" id="PF13463">
    <property type="entry name" value="HTH_27"/>
    <property type="match status" value="1"/>
</dbReference>
<feature type="region of interest" description="Disordered" evidence="1">
    <location>
        <begin position="1"/>
        <end position="36"/>
    </location>
</feature>
<dbReference type="InterPro" id="IPR036390">
    <property type="entry name" value="WH_DNA-bd_sf"/>
</dbReference>
<accession>A0A7W9ZDX2</accession>
<dbReference type="GO" id="GO:0003700">
    <property type="term" value="F:DNA-binding transcription factor activity"/>
    <property type="evidence" value="ECO:0007669"/>
    <property type="project" value="InterPro"/>
</dbReference>
<feature type="domain" description="HTH marR-type" evidence="2">
    <location>
        <begin position="102"/>
        <end position="166"/>
    </location>
</feature>
<evidence type="ECO:0000256" key="1">
    <source>
        <dbReference type="SAM" id="MobiDB-lite"/>
    </source>
</evidence>
<reference evidence="3 4" key="1">
    <citation type="submission" date="2020-08" db="EMBL/GenBank/DDBJ databases">
        <title>Genomic Encyclopedia of Type Strains, Phase IV (KMG-IV): sequencing the most valuable type-strain genomes for metagenomic binning, comparative biology and taxonomic classification.</title>
        <authorList>
            <person name="Goeker M."/>
        </authorList>
    </citation>
    <scope>NUCLEOTIDE SEQUENCE [LARGE SCALE GENOMIC DNA]</scope>
    <source>
        <strain evidence="3 4">DSM 11590</strain>
    </source>
</reference>
<dbReference type="PIRSF" id="PIRSF036158">
    <property type="entry name" value="UCP036158_MarR"/>
    <property type="match status" value="1"/>
</dbReference>
<evidence type="ECO:0000313" key="3">
    <source>
        <dbReference type="EMBL" id="MBB6209590.1"/>
    </source>
</evidence>
<dbReference type="InterPro" id="IPR000835">
    <property type="entry name" value="HTH_MarR-typ"/>
</dbReference>
<keyword evidence="4" id="KW-1185">Reference proteome</keyword>